<keyword evidence="6" id="KW-0378">Hydrolase</keyword>
<dbReference type="InterPro" id="IPR054712">
    <property type="entry name" value="Cas3-like_dom"/>
</dbReference>
<dbReference type="AlphaFoldDB" id="A0A1M5U4U8"/>
<dbReference type="Pfam" id="PF00270">
    <property type="entry name" value="DEAD"/>
    <property type="match status" value="1"/>
</dbReference>
<dbReference type="SUPFAM" id="SSF109604">
    <property type="entry name" value="HD-domain/PDEase-like"/>
    <property type="match status" value="1"/>
</dbReference>
<dbReference type="NCBIfam" id="TIGR01587">
    <property type="entry name" value="cas3_core"/>
    <property type="match status" value="1"/>
</dbReference>
<dbReference type="SUPFAM" id="SSF52540">
    <property type="entry name" value="P-loop containing nucleoside triphosphate hydrolases"/>
    <property type="match status" value="1"/>
</dbReference>
<keyword evidence="9" id="KW-0051">Antiviral defense</keyword>
<dbReference type="STRING" id="1123380.SAMN02745199_1607"/>
<keyword evidence="5" id="KW-0547">Nucleotide-binding</keyword>
<dbReference type="SMART" id="SM00490">
    <property type="entry name" value="HELICc"/>
    <property type="match status" value="1"/>
</dbReference>
<dbReference type="InterPro" id="IPR027417">
    <property type="entry name" value="P-loop_NTPase"/>
</dbReference>
<evidence type="ECO:0000256" key="8">
    <source>
        <dbReference type="ARBA" id="ARBA00022840"/>
    </source>
</evidence>
<dbReference type="GO" id="GO:0003676">
    <property type="term" value="F:nucleic acid binding"/>
    <property type="evidence" value="ECO:0007669"/>
    <property type="project" value="InterPro"/>
</dbReference>
<dbReference type="InterPro" id="IPR006474">
    <property type="entry name" value="Helicase_Cas3_CRISPR-ass_core"/>
</dbReference>
<dbReference type="PANTHER" id="PTHR47959:SF16">
    <property type="entry name" value="CRISPR-ASSOCIATED NUCLEASE_HELICASE CAS3-RELATED"/>
    <property type="match status" value="1"/>
</dbReference>
<evidence type="ECO:0000313" key="14">
    <source>
        <dbReference type="EMBL" id="SHH57713.1"/>
    </source>
</evidence>
<keyword evidence="8" id="KW-0067">ATP-binding</keyword>
<dbReference type="CDD" id="cd09641">
    <property type="entry name" value="Cas3''_I"/>
    <property type="match status" value="1"/>
</dbReference>
<keyword evidence="14" id="KW-0255">Endonuclease</keyword>
<evidence type="ECO:0000256" key="1">
    <source>
        <dbReference type="ARBA" id="ARBA00006847"/>
    </source>
</evidence>
<comment type="similarity">
    <text evidence="10">Belongs to the DEAD box helicase family.</text>
</comment>
<evidence type="ECO:0000256" key="2">
    <source>
        <dbReference type="ARBA" id="ARBA00009046"/>
    </source>
</evidence>
<dbReference type="InterPro" id="IPR006483">
    <property type="entry name" value="CRISPR-assoc_Cas3_HD"/>
</dbReference>
<gene>
    <name evidence="14" type="ORF">SAMN02745199_1607</name>
</gene>
<name>A0A1M5U4U8_9BACT</name>
<dbReference type="GO" id="GO:0016787">
    <property type="term" value="F:hydrolase activity"/>
    <property type="evidence" value="ECO:0007669"/>
    <property type="project" value="UniProtKB-KW"/>
</dbReference>
<dbReference type="InterPro" id="IPR050079">
    <property type="entry name" value="DEAD_box_RNA_helicase"/>
</dbReference>
<dbReference type="InterPro" id="IPR001650">
    <property type="entry name" value="Helicase_C-like"/>
</dbReference>
<feature type="coiled-coil region" evidence="11">
    <location>
        <begin position="106"/>
        <end position="133"/>
    </location>
</feature>
<accession>A0A1M5U4U8</accession>
<dbReference type="PROSITE" id="PS51192">
    <property type="entry name" value="HELICASE_ATP_BIND_1"/>
    <property type="match status" value="1"/>
</dbReference>
<dbReference type="InterPro" id="IPR038257">
    <property type="entry name" value="CRISPR-assoc_Cas3_HD_sf"/>
</dbReference>
<keyword evidence="15" id="KW-1185">Reference proteome</keyword>
<dbReference type="Gene3D" id="1.10.3210.30">
    <property type="match status" value="1"/>
</dbReference>
<dbReference type="Gene3D" id="3.40.50.300">
    <property type="entry name" value="P-loop containing nucleotide triphosphate hydrolases"/>
    <property type="match status" value="2"/>
</dbReference>
<evidence type="ECO:0000259" key="12">
    <source>
        <dbReference type="PROSITE" id="PS51192"/>
    </source>
</evidence>
<dbReference type="PANTHER" id="PTHR47959">
    <property type="entry name" value="ATP-DEPENDENT RNA HELICASE RHLE-RELATED"/>
    <property type="match status" value="1"/>
</dbReference>
<comment type="similarity">
    <text evidence="1">In the N-terminal section; belongs to the CRISPR-associated nuclease Cas3-HD family.</text>
</comment>
<dbReference type="NCBIfam" id="TIGR01596">
    <property type="entry name" value="cas3_HD"/>
    <property type="match status" value="1"/>
</dbReference>
<protein>
    <submittedName>
        <fullName evidence="14">CRISPR-associated endonuclease/helicase Cas3</fullName>
    </submittedName>
</protein>
<dbReference type="PROSITE" id="PS51643">
    <property type="entry name" value="HD_CAS3"/>
    <property type="match status" value="1"/>
</dbReference>
<evidence type="ECO:0000256" key="3">
    <source>
        <dbReference type="ARBA" id="ARBA00022722"/>
    </source>
</evidence>
<reference evidence="15" key="1">
    <citation type="submission" date="2016-11" db="EMBL/GenBank/DDBJ databases">
        <authorList>
            <person name="Varghese N."/>
            <person name="Submissions S."/>
        </authorList>
    </citation>
    <scope>NUCLEOTIDE SEQUENCE [LARGE SCALE GENOMIC DNA]</scope>
    <source>
        <strain evidence="15">DSM 15807</strain>
    </source>
</reference>
<proteinExistence type="inferred from homology"/>
<dbReference type="GO" id="GO:0004519">
    <property type="term" value="F:endonuclease activity"/>
    <property type="evidence" value="ECO:0007669"/>
    <property type="project" value="UniProtKB-KW"/>
</dbReference>
<feature type="domain" description="Helicase ATP-binding" evidence="12">
    <location>
        <begin position="210"/>
        <end position="394"/>
    </location>
</feature>
<evidence type="ECO:0000256" key="9">
    <source>
        <dbReference type="ARBA" id="ARBA00023118"/>
    </source>
</evidence>
<keyword evidence="11" id="KW-0175">Coiled coil</keyword>
<dbReference type="GO" id="GO:0005829">
    <property type="term" value="C:cytosol"/>
    <property type="evidence" value="ECO:0007669"/>
    <property type="project" value="TreeGrafter"/>
</dbReference>
<feature type="domain" description="HD Cas3-type" evidence="13">
    <location>
        <begin position="6"/>
        <end position="179"/>
    </location>
</feature>
<evidence type="ECO:0000256" key="4">
    <source>
        <dbReference type="ARBA" id="ARBA00022723"/>
    </source>
</evidence>
<keyword evidence="4" id="KW-0479">Metal-binding</keyword>
<dbReference type="GO" id="GO:0046872">
    <property type="term" value="F:metal ion binding"/>
    <property type="evidence" value="ECO:0007669"/>
    <property type="project" value="UniProtKB-KW"/>
</dbReference>
<dbReference type="GO" id="GO:0051607">
    <property type="term" value="P:defense response to virus"/>
    <property type="evidence" value="ECO:0007669"/>
    <property type="project" value="UniProtKB-KW"/>
</dbReference>
<evidence type="ECO:0000256" key="10">
    <source>
        <dbReference type="ARBA" id="ARBA00038437"/>
    </source>
</evidence>
<evidence type="ECO:0000313" key="15">
    <source>
        <dbReference type="Proteomes" id="UP000242592"/>
    </source>
</evidence>
<evidence type="ECO:0000256" key="7">
    <source>
        <dbReference type="ARBA" id="ARBA00022806"/>
    </source>
</evidence>
<dbReference type="EMBL" id="FQXN01000008">
    <property type="protein sequence ID" value="SHH57713.1"/>
    <property type="molecule type" value="Genomic_DNA"/>
</dbReference>
<comment type="similarity">
    <text evidence="2">In the central section; belongs to the CRISPR-associated helicase Cas3 family.</text>
</comment>
<sequence>MEFLAKSNPKETIQEHTDNLLKQLNTLRTLYPNIPINWKLLEYACVLHDLGKINEKFQKKIKFGKRDPKEIPHSLLSLLFIDPDKLDLSEEEIVILFHSIAYHHERDFSDIEIEDIENEVESLKRNIDKFVYDKLPKLEVQESIEDYYFTLGDRIYKREQKTFKNYVLVKGLLNKLDYAASAHIEVEQKNDFLRTSLNNLGYKWNDLQKFAIENENKNIIVTAQTGMGKTEAGLLWIGDNKGFYTLPLKVSINAIYDRIIQKILKGENKEKVGILHSDSFFEYVKRENLFENTPLDVYYTKTKQLSLALTISTLDQLFDIVYRYRGFEVKLATLSYSKIIIDEVQMYSSQLLAYLIIGLKMITDFGGKFAILTATLPEVLLDYLNKYKIEYELSPPFTNNLLRHSVKVIEDVLNPDLILKLYNRNRILVICNTVRKAQQIYNELRQRIPECEVKLLHSKFIKMDRDSKENEIIKLGKNYNGKGIWITTPIVEASLDIDFDILVTELSDINSLFQRLGRVYRKRAFKGDYNAFIFIGDESNNPSGVGTIIDEDIFKLSRSEIKKIDGYLHEMDKMNLVKKVYSKAKLKETKYLENLEKNLNYVKSFKEYEADKNEIRKIFRDIDSITIIPKPVYNKFKDKIKNIIEKYKLLTKSIKESKDNEERKNILKEIYLNKMNLYKYTTSLGIYEIGKYKKEYIELNDRETITIVDCEYSSELGAITATKTNEDLDNII</sequence>
<evidence type="ECO:0000259" key="13">
    <source>
        <dbReference type="PROSITE" id="PS51643"/>
    </source>
</evidence>
<dbReference type="InterPro" id="IPR014001">
    <property type="entry name" value="Helicase_ATP-bd"/>
</dbReference>
<evidence type="ECO:0000256" key="11">
    <source>
        <dbReference type="SAM" id="Coils"/>
    </source>
</evidence>
<dbReference type="Pfam" id="PF22590">
    <property type="entry name" value="Cas3-like_C_2"/>
    <property type="match status" value="1"/>
</dbReference>
<dbReference type="Proteomes" id="UP000242592">
    <property type="component" value="Unassembled WGS sequence"/>
</dbReference>
<evidence type="ECO:0000256" key="5">
    <source>
        <dbReference type="ARBA" id="ARBA00022741"/>
    </source>
</evidence>
<keyword evidence="3" id="KW-0540">Nuclease</keyword>
<dbReference type="OrthoDB" id="9810236at2"/>
<evidence type="ECO:0000256" key="6">
    <source>
        <dbReference type="ARBA" id="ARBA00022801"/>
    </source>
</evidence>
<dbReference type="RefSeq" id="WP_084728084.1">
    <property type="nucleotide sequence ID" value="NZ_FQXN01000008.1"/>
</dbReference>
<dbReference type="SMART" id="SM00487">
    <property type="entry name" value="DEXDc"/>
    <property type="match status" value="1"/>
</dbReference>
<dbReference type="InterPro" id="IPR011545">
    <property type="entry name" value="DEAD/DEAH_box_helicase_dom"/>
</dbReference>
<keyword evidence="7 14" id="KW-0347">Helicase</keyword>
<organism evidence="14 15">
    <name type="scientific">Thermosipho atlanticus DSM 15807</name>
    <dbReference type="NCBI Taxonomy" id="1123380"/>
    <lineage>
        <taxon>Bacteria</taxon>
        <taxon>Thermotogati</taxon>
        <taxon>Thermotogota</taxon>
        <taxon>Thermotogae</taxon>
        <taxon>Thermotogales</taxon>
        <taxon>Fervidobacteriaceae</taxon>
        <taxon>Thermosipho</taxon>
    </lineage>
</organism>
<dbReference type="GO" id="GO:0005524">
    <property type="term" value="F:ATP binding"/>
    <property type="evidence" value="ECO:0007669"/>
    <property type="project" value="UniProtKB-KW"/>
</dbReference>
<dbReference type="GO" id="GO:0003724">
    <property type="term" value="F:RNA helicase activity"/>
    <property type="evidence" value="ECO:0007669"/>
    <property type="project" value="TreeGrafter"/>
</dbReference>